<name>A0A7W3P6V5_9ACTN</name>
<dbReference type="PANTHER" id="PTHR43476:SF5">
    <property type="entry name" value="FAD-DEPENDENT MONOOXYGENASE"/>
    <property type="match status" value="1"/>
</dbReference>
<protein>
    <submittedName>
        <fullName evidence="3">2-polyprenyl-6-methoxyphenol hydroxylase-like FAD-dependent oxidoreductase</fullName>
    </submittedName>
</protein>
<keyword evidence="1" id="KW-0560">Oxidoreductase</keyword>
<dbReference type="EMBL" id="JACGWT010000005">
    <property type="protein sequence ID" value="MBA8795373.1"/>
    <property type="molecule type" value="Genomic_DNA"/>
</dbReference>
<dbReference type="Pfam" id="PF01494">
    <property type="entry name" value="FAD_binding_3"/>
    <property type="match status" value="1"/>
</dbReference>
<keyword evidence="4" id="KW-1185">Reference proteome</keyword>
<dbReference type="PRINTS" id="PR00420">
    <property type="entry name" value="RNGMNOXGNASE"/>
</dbReference>
<feature type="domain" description="FAD-binding" evidence="2">
    <location>
        <begin position="16"/>
        <end position="351"/>
    </location>
</feature>
<evidence type="ECO:0000259" key="2">
    <source>
        <dbReference type="Pfam" id="PF01494"/>
    </source>
</evidence>
<evidence type="ECO:0000313" key="3">
    <source>
        <dbReference type="EMBL" id="MBA8795373.1"/>
    </source>
</evidence>
<reference evidence="3 4" key="1">
    <citation type="submission" date="2020-07" db="EMBL/GenBank/DDBJ databases">
        <title>Sequencing the genomes of 1000 actinobacteria strains.</title>
        <authorList>
            <person name="Klenk H.-P."/>
        </authorList>
    </citation>
    <scope>NUCLEOTIDE SEQUENCE [LARGE SCALE GENOMIC DNA]</scope>
    <source>
        <strain evidence="3 4">DSM 100723</strain>
    </source>
</reference>
<accession>A0A7W3P6V5</accession>
<gene>
    <name evidence="3" type="ORF">FHX74_003009</name>
</gene>
<organism evidence="3 4">
    <name type="scientific">Microlunatus kandeliicorticis</name>
    <dbReference type="NCBI Taxonomy" id="1759536"/>
    <lineage>
        <taxon>Bacteria</taxon>
        <taxon>Bacillati</taxon>
        <taxon>Actinomycetota</taxon>
        <taxon>Actinomycetes</taxon>
        <taxon>Propionibacteriales</taxon>
        <taxon>Propionibacteriaceae</taxon>
        <taxon>Microlunatus</taxon>
    </lineage>
</organism>
<dbReference type="GO" id="GO:0016491">
    <property type="term" value="F:oxidoreductase activity"/>
    <property type="evidence" value="ECO:0007669"/>
    <property type="project" value="UniProtKB-KW"/>
</dbReference>
<dbReference type="SUPFAM" id="SSF51905">
    <property type="entry name" value="FAD/NAD(P)-binding domain"/>
    <property type="match status" value="1"/>
</dbReference>
<dbReference type="InterPro" id="IPR050631">
    <property type="entry name" value="PheA/TfdB_FAD_monoxygenase"/>
</dbReference>
<dbReference type="Gene3D" id="3.50.50.60">
    <property type="entry name" value="FAD/NAD(P)-binding domain"/>
    <property type="match status" value="2"/>
</dbReference>
<dbReference type="InterPro" id="IPR002938">
    <property type="entry name" value="FAD-bd"/>
</dbReference>
<dbReference type="Proteomes" id="UP000523079">
    <property type="component" value="Unassembled WGS sequence"/>
</dbReference>
<evidence type="ECO:0000313" key="4">
    <source>
        <dbReference type="Proteomes" id="UP000523079"/>
    </source>
</evidence>
<comment type="caution">
    <text evidence="3">The sequence shown here is derived from an EMBL/GenBank/DDBJ whole genome shotgun (WGS) entry which is preliminary data.</text>
</comment>
<dbReference type="AlphaFoldDB" id="A0A7W3P6V5"/>
<sequence>MSTTEKVDAAEPELTTDVAIVGGGPGGVLLAYLLARAGVRVDLLEAHRDFDRDFRGDSLHPYTLELLDRLGLADDLLKLEHFAATRFRMHTPAGTLVTADYGRIHSKFNYIALMPQARFLDFLAGRAAALPSFTLRTGARVRRLLTDADQEPVGRSGDGLPGTVTGVAWKDDAGEHRLRARLVVAADGRFSRLRTLAGVPVTDLGAASDLLWFRLPRRPEDPPEADVDLYFGTHHYVGLLGGDDTWQIGYSLPKGGFAAAREAGVEPIRAFLREHVAWLGDRIDQLTDFGQTTLLSVELLRAERWHQPGLLLIGDAAHVISPVGGNGILMAIQDAVAATNRLVPVLTGHGGAPVPEVVPEAVLAAIQADREAAIVEVQDDQAKVERRAKEAREAGRPLIPGRLLKVVTAIPGVRARSARSNAYGPNPPVLASGLLAGDGNEDAAKPLPVR</sequence>
<dbReference type="InterPro" id="IPR036188">
    <property type="entry name" value="FAD/NAD-bd_sf"/>
</dbReference>
<dbReference type="GO" id="GO:0071949">
    <property type="term" value="F:FAD binding"/>
    <property type="evidence" value="ECO:0007669"/>
    <property type="project" value="InterPro"/>
</dbReference>
<proteinExistence type="predicted"/>
<evidence type="ECO:0000256" key="1">
    <source>
        <dbReference type="ARBA" id="ARBA00023002"/>
    </source>
</evidence>
<dbReference type="PANTHER" id="PTHR43476">
    <property type="entry name" value="3-(3-HYDROXY-PHENYL)PROPIONATE/3-HYDROXYCINNAMIC ACID HYDROXYLASE"/>
    <property type="match status" value="1"/>
</dbReference>
<dbReference type="RefSeq" id="WP_220484045.1">
    <property type="nucleotide sequence ID" value="NZ_JACGWT010000005.1"/>
</dbReference>